<evidence type="ECO:0000256" key="1">
    <source>
        <dbReference type="ARBA" id="ARBA00001947"/>
    </source>
</evidence>
<evidence type="ECO:0000313" key="8">
    <source>
        <dbReference type="Proteomes" id="UP000252530"/>
    </source>
</evidence>
<dbReference type="Gene3D" id="3.40.50.720">
    <property type="entry name" value="NAD(P)-binding Rossmann-like Domain"/>
    <property type="match status" value="1"/>
</dbReference>
<dbReference type="OrthoDB" id="241504at2"/>
<dbReference type="Pfam" id="PF00107">
    <property type="entry name" value="ADH_zinc_N"/>
    <property type="match status" value="1"/>
</dbReference>
<comment type="similarity">
    <text evidence="5">Belongs to the zinc-containing alcohol dehydrogenase family.</text>
</comment>
<dbReference type="SUPFAM" id="SSF51735">
    <property type="entry name" value="NAD(P)-binding Rossmann-fold domains"/>
    <property type="match status" value="1"/>
</dbReference>
<proteinExistence type="inferred from homology"/>
<dbReference type="InterPro" id="IPR013154">
    <property type="entry name" value="ADH-like_N"/>
</dbReference>
<keyword evidence="4" id="KW-0560">Oxidoreductase</keyword>
<dbReference type="SUPFAM" id="SSF50129">
    <property type="entry name" value="GroES-like"/>
    <property type="match status" value="1"/>
</dbReference>
<reference evidence="7 8" key="1">
    <citation type="submission" date="2017-10" db="EMBL/GenBank/DDBJ databases">
        <title>Bifidobacterium xylocopum sp. nov. and Bifidobacterium aemilianum sp. nov., from the carpenter bee (Xylocopa violacea) digestive tract.</title>
        <authorList>
            <person name="Alberoni D."/>
            <person name="Baffoni L."/>
            <person name="Di Gioia D."/>
            <person name="Gaggia F."/>
            <person name="Biavati B."/>
        </authorList>
    </citation>
    <scope>NUCLEOTIDE SEQUENCE [LARGE SCALE GENOMIC DNA]</scope>
    <source>
        <strain evidence="7 8">XV10</strain>
    </source>
</reference>
<dbReference type="Pfam" id="PF08240">
    <property type="entry name" value="ADH_N"/>
    <property type="match status" value="1"/>
</dbReference>
<evidence type="ECO:0000256" key="3">
    <source>
        <dbReference type="ARBA" id="ARBA00022833"/>
    </source>
</evidence>
<dbReference type="PANTHER" id="PTHR42813">
    <property type="entry name" value="ZINC-TYPE ALCOHOL DEHYDROGENASE-LIKE"/>
    <property type="match status" value="1"/>
</dbReference>
<keyword evidence="2 5" id="KW-0479">Metal-binding</keyword>
<dbReference type="PANTHER" id="PTHR42813:SF2">
    <property type="entry name" value="DEHYDROGENASE, ZINC-CONTAINING, PUTATIVE (AFU_ORTHOLOGUE AFUA_2G02810)-RELATED"/>
    <property type="match status" value="1"/>
</dbReference>
<accession>A0A366K7M6</accession>
<sequence>MKAAIFKQAGQVICEEVPKPTPSNPDELVMRVVRACVCGSDLWWYRGISPRKSNTSTGHEAIGVVDQVGQSVTSVKPGDFIIVPFAYSCGVCPVCKAGFEATCPRGGFFDSGERGLGAQAEFMRVPKADGTVVVIPGGIERARSFSDDMLADLLTLSDVMATGYHAAATAEVKAGDTVAVVGDGAVGLCGVISAKLRGASRIIALSRHEDRQALAREFGATDIVAERDQAAVDRVKELTDGWGVDAVLECVGSKQSTSTALNIARNGAVIGRVGVPHDEQVDPEAMFYRNLGLRGGPASVRTWDRQILLQAVLDGSINPGRVFTDTYDLDHIAEAYQAMDQRTSVKSLLKVSEV</sequence>
<protein>
    <submittedName>
        <fullName evidence="7">IMP dehydrogenase</fullName>
    </submittedName>
</protein>
<dbReference type="Gene3D" id="3.90.180.10">
    <property type="entry name" value="Medium-chain alcohol dehydrogenases, catalytic domain"/>
    <property type="match status" value="1"/>
</dbReference>
<dbReference type="PROSITE" id="PS00059">
    <property type="entry name" value="ADH_ZINC"/>
    <property type="match status" value="1"/>
</dbReference>
<dbReference type="CDD" id="cd08287">
    <property type="entry name" value="FDH_like_ADH3"/>
    <property type="match status" value="1"/>
</dbReference>
<dbReference type="GO" id="GO:0016491">
    <property type="term" value="F:oxidoreductase activity"/>
    <property type="evidence" value="ECO:0007669"/>
    <property type="project" value="UniProtKB-KW"/>
</dbReference>
<gene>
    <name evidence="7" type="ORF">CRD60_05435</name>
</gene>
<organism evidence="7 8">
    <name type="scientific">Bifidobacterium aemilianum</name>
    <dbReference type="NCBI Taxonomy" id="2493120"/>
    <lineage>
        <taxon>Bacteria</taxon>
        <taxon>Bacillati</taxon>
        <taxon>Actinomycetota</taxon>
        <taxon>Actinomycetes</taxon>
        <taxon>Bifidobacteriales</taxon>
        <taxon>Bifidobacteriaceae</taxon>
        <taxon>Bifidobacterium</taxon>
    </lineage>
</organism>
<name>A0A366K7M6_9BIFI</name>
<dbReference type="AlphaFoldDB" id="A0A366K7M6"/>
<dbReference type="InterPro" id="IPR036291">
    <property type="entry name" value="NAD(P)-bd_dom_sf"/>
</dbReference>
<dbReference type="InterPro" id="IPR002328">
    <property type="entry name" value="ADH_Zn_CS"/>
</dbReference>
<dbReference type="SMART" id="SM00829">
    <property type="entry name" value="PKS_ER"/>
    <property type="match status" value="1"/>
</dbReference>
<dbReference type="Proteomes" id="UP000252530">
    <property type="component" value="Unassembled WGS sequence"/>
</dbReference>
<dbReference type="InterPro" id="IPR011032">
    <property type="entry name" value="GroES-like_sf"/>
</dbReference>
<dbReference type="InterPro" id="IPR020843">
    <property type="entry name" value="ER"/>
</dbReference>
<comment type="cofactor">
    <cofactor evidence="1 5">
        <name>Zn(2+)</name>
        <dbReference type="ChEBI" id="CHEBI:29105"/>
    </cofactor>
</comment>
<keyword evidence="8" id="KW-1185">Reference proteome</keyword>
<evidence type="ECO:0000313" key="7">
    <source>
        <dbReference type="EMBL" id="RBP97736.1"/>
    </source>
</evidence>
<dbReference type="EMBL" id="PDCG01000004">
    <property type="protein sequence ID" value="RBP97736.1"/>
    <property type="molecule type" value="Genomic_DNA"/>
</dbReference>
<dbReference type="GO" id="GO:0008270">
    <property type="term" value="F:zinc ion binding"/>
    <property type="evidence" value="ECO:0007669"/>
    <property type="project" value="InterPro"/>
</dbReference>
<evidence type="ECO:0000256" key="4">
    <source>
        <dbReference type="ARBA" id="ARBA00023002"/>
    </source>
</evidence>
<feature type="domain" description="Enoyl reductase (ER)" evidence="6">
    <location>
        <begin position="10"/>
        <end position="349"/>
    </location>
</feature>
<dbReference type="InterPro" id="IPR013149">
    <property type="entry name" value="ADH-like_C"/>
</dbReference>
<evidence type="ECO:0000259" key="6">
    <source>
        <dbReference type="SMART" id="SM00829"/>
    </source>
</evidence>
<evidence type="ECO:0000256" key="5">
    <source>
        <dbReference type="RuleBase" id="RU361277"/>
    </source>
</evidence>
<comment type="caution">
    <text evidence="7">The sequence shown here is derived from an EMBL/GenBank/DDBJ whole genome shotgun (WGS) entry which is preliminary data.</text>
</comment>
<evidence type="ECO:0000256" key="2">
    <source>
        <dbReference type="ARBA" id="ARBA00022723"/>
    </source>
</evidence>
<keyword evidence="3 5" id="KW-0862">Zinc</keyword>
<dbReference type="RefSeq" id="WP_113860341.1">
    <property type="nucleotide sequence ID" value="NZ_PDCG01000004.1"/>
</dbReference>